<reference evidence="3" key="3">
    <citation type="submission" date="2018-05" db="EMBL/GenBank/DDBJ databases">
        <authorList>
            <person name="Lu D."/>
        </authorList>
    </citation>
    <scope>NUCLEOTIDE SEQUENCE [LARGE SCALE GENOMIC DNA]</scope>
    <source>
        <strain evidence="3">ZY111</strain>
    </source>
</reference>
<dbReference type="Proteomes" id="UP000245375">
    <property type="component" value="Unassembled WGS sequence"/>
</dbReference>
<keyword evidence="1" id="KW-0812">Transmembrane</keyword>
<feature type="transmembrane region" description="Helical" evidence="1">
    <location>
        <begin position="105"/>
        <end position="123"/>
    </location>
</feature>
<evidence type="ECO:0000313" key="2">
    <source>
        <dbReference type="EMBL" id="PWH82386.1"/>
    </source>
</evidence>
<reference evidence="3" key="2">
    <citation type="submission" date="2018-05" db="EMBL/GenBank/DDBJ databases">
        <title>Algibacter marinivivus sp. nov., isolated from sample around a algae.</title>
        <authorList>
            <person name="Lu D."/>
        </authorList>
    </citation>
    <scope>NUCLEOTIDE SEQUENCE [LARGE SCALE GENOMIC DNA]</scope>
    <source>
        <strain evidence="3">ZY111</strain>
    </source>
</reference>
<sequence>MFPKQFGFSDLLSDSYDINTKIVGLEGHVVVYYKSSTLEMFIAPSLGISFETDYYKTDSQLSSIQKITFPDLGKCFNQEENTLPDEYGDKGYRPIFFVFEKLINLLKYLLPLTILFYLNTSYFKKLFRK</sequence>
<organism evidence="2 3">
    <name type="scientific">Algibacter marinivivus</name>
    <dbReference type="NCBI Taxonomy" id="2100723"/>
    <lineage>
        <taxon>Bacteria</taxon>
        <taxon>Pseudomonadati</taxon>
        <taxon>Bacteroidota</taxon>
        <taxon>Flavobacteriia</taxon>
        <taxon>Flavobacteriales</taxon>
        <taxon>Flavobacteriaceae</taxon>
        <taxon>Algibacter</taxon>
    </lineage>
</organism>
<name>A0A2U2X3M3_9FLAO</name>
<protein>
    <submittedName>
        <fullName evidence="2">Uncharacterized protein</fullName>
    </submittedName>
</protein>
<keyword evidence="1" id="KW-1133">Transmembrane helix</keyword>
<gene>
    <name evidence="2" type="ORF">DIS18_09030</name>
</gene>
<dbReference type="AlphaFoldDB" id="A0A2U2X3M3"/>
<evidence type="ECO:0000313" key="3">
    <source>
        <dbReference type="Proteomes" id="UP000245375"/>
    </source>
</evidence>
<proteinExistence type="predicted"/>
<keyword evidence="3" id="KW-1185">Reference proteome</keyword>
<accession>A0A2U2X3M3</accession>
<reference evidence="2 3" key="1">
    <citation type="submission" date="2018-05" db="EMBL/GenBank/DDBJ databases">
        <title>Algibacter marinivivus sp. nov., isolated from sample around a algae.</title>
        <authorList>
            <person name="Zhong X."/>
        </authorList>
    </citation>
    <scope>NUCLEOTIDE SEQUENCE [LARGE SCALE GENOMIC DNA]</scope>
    <source>
        <strain evidence="2 3">ZY111</strain>
    </source>
</reference>
<evidence type="ECO:0000256" key="1">
    <source>
        <dbReference type="SAM" id="Phobius"/>
    </source>
</evidence>
<dbReference type="RefSeq" id="WP_109352753.1">
    <property type="nucleotide sequence ID" value="NZ_QFRI01000002.1"/>
</dbReference>
<comment type="caution">
    <text evidence="2">The sequence shown here is derived from an EMBL/GenBank/DDBJ whole genome shotgun (WGS) entry which is preliminary data.</text>
</comment>
<dbReference type="EMBL" id="QFRI01000002">
    <property type="protein sequence ID" value="PWH82386.1"/>
    <property type="molecule type" value="Genomic_DNA"/>
</dbReference>
<keyword evidence="1" id="KW-0472">Membrane</keyword>